<protein>
    <submittedName>
        <fullName evidence="1">SFRICE_038750</fullName>
    </submittedName>
</protein>
<dbReference type="Gene3D" id="3.20.20.100">
    <property type="entry name" value="NADP-dependent oxidoreductase domain"/>
    <property type="match status" value="1"/>
</dbReference>
<name>A0A2H1V1B1_SPOFR</name>
<organism evidence="1">
    <name type="scientific">Spodoptera frugiperda</name>
    <name type="common">Fall armyworm</name>
    <dbReference type="NCBI Taxonomy" id="7108"/>
    <lineage>
        <taxon>Eukaryota</taxon>
        <taxon>Metazoa</taxon>
        <taxon>Ecdysozoa</taxon>
        <taxon>Arthropoda</taxon>
        <taxon>Hexapoda</taxon>
        <taxon>Insecta</taxon>
        <taxon>Pterygota</taxon>
        <taxon>Neoptera</taxon>
        <taxon>Endopterygota</taxon>
        <taxon>Lepidoptera</taxon>
        <taxon>Glossata</taxon>
        <taxon>Ditrysia</taxon>
        <taxon>Noctuoidea</taxon>
        <taxon>Noctuidae</taxon>
        <taxon>Amphipyrinae</taxon>
        <taxon>Spodoptera</taxon>
    </lineage>
</organism>
<accession>A0A2H1V1B1</accession>
<dbReference type="EMBL" id="ODYU01000226">
    <property type="protein sequence ID" value="SOQ34640.1"/>
    <property type="molecule type" value="Genomic_DNA"/>
</dbReference>
<gene>
    <name evidence="1" type="ORF">SFRICE_038750</name>
</gene>
<evidence type="ECO:0000313" key="1">
    <source>
        <dbReference type="EMBL" id="SOQ34640.1"/>
    </source>
</evidence>
<dbReference type="InterPro" id="IPR036812">
    <property type="entry name" value="NAD(P)_OxRdtase_dom_sf"/>
</dbReference>
<dbReference type="SUPFAM" id="SSF51430">
    <property type="entry name" value="NAD(P)-linked oxidoreductase"/>
    <property type="match status" value="1"/>
</dbReference>
<dbReference type="AlphaFoldDB" id="A0A2H1V1B1"/>
<proteinExistence type="predicted"/>
<sequence>MGVSLSPEFHLPHLTLLQIDQEGTFDRQSKYSIINNDSLSVSPLVALFASSKVVEPEVGKIIDKKIKDGVVKREDLFVTTKVSLLASFLWYKPVNEQTDHLMVSNRRRPWTPATPEVLQVRPWYHSDRIGPFVPKHGSLTLDI</sequence>
<reference evidence="1" key="1">
    <citation type="submission" date="2016-07" db="EMBL/GenBank/DDBJ databases">
        <authorList>
            <person name="Bretaudeau A."/>
        </authorList>
    </citation>
    <scope>NUCLEOTIDE SEQUENCE</scope>
    <source>
        <strain evidence="1">Rice</strain>
        <tissue evidence="1">Whole body</tissue>
    </source>
</reference>